<dbReference type="EMBL" id="JBHSMD010000002">
    <property type="protein sequence ID" value="MFC5493244.1"/>
    <property type="molecule type" value="Genomic_DNA"/>
</dbReference>
<proteinExistence type="inferred from homology"/>
<feature type="region of interest" description="Disordered" evidence="7">
    <location>
        <begin position="1"/>
        <end position="40"/>
    </location>
</feature>
<keyword evidence="6" id="KW-1133">Transmembrane helix</keyword>
<organism evidence="9 10">
    <name type="scientific">Nocardioides caricicola</name>
    <dbReference type="NCBI Taxonomy" id="634770"/>
    <lineage>
        <taxon>Bacteria</taxon>
        <taxon>Bacillati</taxon>
        <taxon>Actinomycetota</taxon>
        <taxon>Actinomycetes</taxon>
        <taxon>Propionibacteriales</taxon>
        <taxon>Nocardioidaceae</taxon>
        <taxon>Nocardioides</taxon>
    </lineage>
</organism>
<keyword evidence="6" id="KW-0812">Transmembrane</keyword>
<dbReference type="InterPro" id="IPR000223">
    <property type="entry name" value="Pept_S26A_signal_pept_1"/>
</dbReference>
<dbReference type="CDD" id="cd06530">
    <property type="entry name" value="S26_SPase_I"/>
    <property type="match status" value="1"/>
</dbReference>
<keyword evidence="10" id="KW-1185">Reference proteome</keyword>
<dbReference type="InterPro" id="IPR036286">
    <property type="entry name" value="LexA/Signal_pep-like_sf"/>
</dbReference>
<sequence length="273" mass="29249">MTSEDRDPTSVAEPDEPVSRSSSVEGQTTPQDAPEGKPAKKKHLPVWQETILLLGIALVLAIVIKALFVQAFYIPSQSMEPGLVKNDRILVQKVSYWLGGSPERGDVVVFKDPGGWLNAAESAGPEGGVASLLSKIGLYPSGGHLVKRVIGVEGDTIVCCDEQGRIEVNGVPLNEEDYARPDRKGCYGPMPEGGKCDWSAGPVPEGHVFVMGDNRNNSADSSAHLCDGADTCNDSPFVDADNVVGKVFVLLWPSDRFTFLHRPDTFADVSDAS</sequence>
<keyword evidence="6" id="KW-0472">Membrane</keyword>
<comment type="caution">
    <text evidence="9">The sequence shown here is derived from an EMBL/GenBank/DDBJ whole genome shotgun (WGS) entry which is preliminary data.</text>
</comment>
<dbReference type="PRINTS" id="PR00727">
    <property type="entry name" value="LEADERPTASE"/>
</dbReference>
<dbReference type="Pfam" id="PF10502">
    <property type="entry name" value="Peptidase_S26"/>
    <property type="match status" value="1"/>
</dbReference>
<dbReference type="NCBIfam" id="TIGR02227">
    <property type="entry name" value="sigpep_I_bact"/>
    <property type="match status" value="1"/>
</dbReference>
<evidence type="ECO:0000256" key="1">
    <source>
        <dbReference type="ARBA" id="ARBA00000677"/>
    </source>
</evidence>
<dbReference type="EC" id="3.4.21.89" evidence="4 6"/>
<evidence type="ECO:0000313" key="9">
    <source>
        <dbReference type="EMBL" id="MFC5493244.1"/>
    </source>
</evidence>
<feature type="domain" description="Peptidase S26" evidence="8">
    <location>
        <begin position="48"/>
        <end position="252"/>
    </location>
</feature>
<dbReference type="Gene3D" id="2.10.109.10">
    <property type="entry name" value="Umud Fragment, subunit A"/>
    <property type="match status" value="1"/>
</dbReference>
<feature type="compositionally biased region" description="Polar residues" evidence="7">
    <location>
        <begin position="19"/>
        <end position="31"/>
    </location>
</feature>
<dbReference type="RefSeq" id="WP_345172173.1">
    <property type="nucleotide sequence ID" value="NZ_BAABFQ010000003.1"/>
</dbReference>
<dbReference type="InterPro" id="IPR019533">
    <property type="entry name" value="Peptidase_S26"/>
</dbReference>
<dbReference type="Proteomes" id="UP001595956">
    <property type="component" value="Unassembled WGS sequence"/>
</dbReference>
<evidence type="ECO:0000256" key="3">
    <source>
        <dbReference type="ARBA" id="ARBA00009370"/>
    </source>
</evidence>
<protein>
    <recommendedName>
        <fullName evidence="4 6">Signal peptidase I</fullName>
        <ecNumber evidence="4 6">3.4.21.89</ecNumber>
    </recommendedName>
</protein>
<evidence type="ECO:0000259" key="8">
    <source>
        <dbReference type="Pfam" id="PF10502"/>
    </source>
</evidence>
<comment type="catalytic activity">
    <reaction evidence="1 6">
        <text>Cleavage of hydrophobic, N-terminal signal or leader sequences from secreted and periplasmic proteins.</text>
        <dbReference type="EC" id="3.4.21.89"/>
    </reaction>
</comment>
<evidence type="ECO:0000256" key="4">
    <source>
        <dbReference type="ARBA" id="ARBA00013208"/>
    </source>
</evidence>
<comment type="similarity">
    <text evidence="3 6">Belongs to the peptidase S26 family.</text>
</comment>
<gene>
    <name evidence="9" type="primary">lepB</name>
    <name evidence="9" type="ORF">ACFPKY_09030</name>
</gene>
<keyword evidence="5 6" id="KW-0378">Hydrolase</keyword>
<dbReference type="SUPFAM" id="SSF51306">
    <property type="entry name" value="LexA/Signal peptidase"/>
    <property type="match status" value="1"/>
</dbReference>
<reference evidence="10" key="1">
    <citation type="journal article" date="2019" name="Int. J. Syst. Evol. Microbiol.">
        <title>The Global Catalogue of Microorganisms (GCM) 10K type strain sequencing project: providing services to taxonomists for standard genome sequencing and annotation.</title>
        <authorList>
            <consortium name="The Broad Institute Genomics Platform"/>
            <consortium name="The Broad Institute Genome Sequencing Center for Infectious Disease"/>
            <person name="Wu L."/>
            <person name="Ma J."/>
        </authorList>
    </citation>
    <scope>NUCLEOTIDE SEQUENCE [LARGE SCALE GENOMIC DNA]</scope>
    <source>
        <strain evidence="10">KACC 13778</strain>
    </source>
</reference>
<dbReference type="GO" id="GO:0009003">
    <property type="term" value="F:signal peptidase activity"/>
    <property type="evidence" value="ECO:0007669"/>
    <property type="project" value="UniProtKB-EC"/>
</dbReference>
<evidence type="ECO:0000256" key="2">
    <source>
        <dbReference type="ARBA" id="ARBA00004401"/>
    </source>
</evidence>
<evidence type="ECO:0000256" key="6">
    <source>
        <dbReference type="RuleBase" id="RU362042"/>
    </source>
</evidence>
<name>A0ABW0MY42_9ACTN</name>
<comment type="subcellular location">
    <subcellularLocation>
        <location evidence="2">Cell membrane</location>
        <topology evidence="2">Single-pass type II membrane protein</topology>
    </subcellularLocation>
    <subcellularLocation>
        <location evidence="6">Membrane</location>
        <topology evidence="6">Single-pass type II membrane protein</topology>
    </subcellularLocation>
</comment>
<feature type="transmembrane region" description="Helical" evidence="6">
    <location>
        <begin position="50"/>
        <end position="73"/>
    </location>
</feature>
<keyword evidence="6" id="KW-0645">Protease</keyword>
<evidence type="ECO:0000313" key="10">
    <source>
        <dbReference type="Proteomes" id="UP001595956"/>
    </source>
</evidence>
<dbReference type="PROSITE" id="PS00761">
    <property type="entry name" value="SPASE_I_3"/>
    <property type="match status" value="1"/>
</dbReference>
<dbReference type="PANTHER" id="PTHR43390">
    <property type="entry name" value="SIGNAL PEPTIDASE I"/>
    <property type="match status" value="1"/>
</dbReference>
<dbReference type="PANTHER" id="PTHR43390:SF1">
    <property type="entry name" value="CHLOROPLAST PROCESSING PEPTIDASE"/>
    <property type="match status" value="1"/>
</dbReference>
<evidence type="ECO:0000256" key="5">
    <source>
        <dbReference type="ARBA" id="ARBA00022801"/>
    </source>
</evidence>
<accession>A0ABW0MY42</accession>
<dbReference type="InterPro" id="IPR019758">
    <property type="entry name" value="Pept_S26A_signal_pept_1_CS"/>
</dbReference>
<evidence type="ECO:0000256" key="7">
    <source>
        <dbReference type="SAM" id="MobiDB-lite"/>
    </source>
</evidence>